<dbReference type="Proteomes" id="UP000218824">
    <property type="component" value="Chromosome"/>
</dbReference>
<evidence type="ECO:0000313" key="3">
    <source>
        <dbReference type="EMBL" id="BAV98929.1"/>
    </source>
</evidence>
<organism evidence="3 4">
    <name type="scientific">Lysobacter enzymogenes</name>
    <dbReference type="NCBI Taxonomy" id="69"/>
    <lineage>
        <taxon>Bacteria</taxon>
        <taxon>Pseudomonadati</taxon>
        <taxon>Pseudomonadota</taxon>
        <taxon>Gammaproteobacteria</taxon>
        <taxon>Lysobacterales</taxon>
        <taxon>Lysobacteraceae</taxon>
        <taxon>Lysobacter</taxon>
    </lineage>
</organism>
<feature type="compositionally biased region" description="Pro residues" evidence="1">
    <location>
        <begin position="185"/>
        <end position="198"/>
    </location>
</feature>
<feature type="region of interest" description="Disordered" evidence="1">
    <location>
        <begin position="276"/>
        <end position="325"/>
    </location>
</feature>
<dbReference type="InterPro" id="IPR046519">
    <property type="entry name" value="X-Tfes_XVIPCD"/>
</dbReference>
<dbReference type="RefSeq" id="WP_096379278.1">
    <property type="nucleotide sequence ID" value="NZ_AP014940.1"/>
</dbReference>
<name>A0AAU9ANM3_LYSEN</name>
<sequence>MEDIGRNNTNPDLAQTQELAKRLALEIKSKSDHGRAEYVAVVYRDSGELKTTPLYTKGDPFAAPLGDAIKAAGGVENVAAVVHNHTRENARQSFDAAATLKLDELPSSRPRNKALPGDWDIAQSLFANRTDVAYYLLDPNDKLRRYDYADREAWIREAQPPTPIEASRGGKNYRPAPAIDMQPALPSPEPPATAPSKPPDPRAAKLHAEARDAVAAMESNLGIAWNPNSERVAACVGRLAHERGFDGIVSVGLNRAGDGQPAGESLCVQGRSANPDPYANRATIPMREATNTPVDESMRRIETTQAPVQEPAAADVAQRPSAPSR</sequence>
<evidence type="ECO:0000259" key="2">
    <source>
        <dbReference type="Pfam" id="PF20410"/>
    </source>
</evidence>
<feature type="region of interest" description="Disordered" evidence="1">
    <location>
        <begin position="159"/>
        <end position="207"/>
    </location>
</feature>
<accession>A0AAU9ANM3</accession>
<evidence type="ECO:0000313" key="4">
    <source>
        <dbReference type="Proteomes" id="UP000218824"/>
    </source>
</evidence>
<evidence type="ECO:0000256" key="1">
    <source>
        <dbReference type="SAM" id="MobiDB-lite"/>
    </source>
</evidence>
<proteinExistence type="predicted"/>
<reference evidence="3 4" key="1">
    <citation type="journal article" date="2017" name="DNA Res.">
        <title>Complete genome sequence and expression profile of the commercial lytic enzyme producer Lysobacter enzymogenes M497-1.</title>
        <authorList>
            <person name="Takami H."/>
            <person name="Toyoda A."/>
            <person name="Uchiyama I."/>
            <person name="Itoh T."/>
            <person name="Takaki Y."/>
            <person name="Arai W."/>
            <person name="Nishi S."/>
            <person name="Kawai M."/>
            <person name="Shinya K."/>
            <person name="Ikeda H."/>
        </authorList>
    </citation>
    <scope>NUCLEOTIDE SEQUENCE [LARGE SCALE GENOMIC DNA]</scope>
    <source>
        <strain evidence="3 4">M497-1</strain>
    </source>
</reference>
<dbReference type="AlphaFoldDB" id="A0AAU9ANM3"/>
<dbReference type="KEGG" id="lem:LEN_3442"/>
<dbReference type="Pfam" id="PF20410">
    <property type="entry name" value="X-Tfes_XVIPCD"/>
    <property type="match status" value="1"/>
</dbReference>
<feature type="domain" description="X-Tfes XVIPCD" evidence="2">
    <location>
        <begin position="205"/>
        <end position="302"/>
    </location>
</feature>
<gene>
    <name evidence="3" type="ORF">LEN_3442</name>
</gene>
<protein>
    <recommendedName>
        <fullName evidence="2">X-Tfes XVIPCD domain-containing protein</fullName>
    </recommendedName>
</protein>
<dbReference type="GeneID" id="83065256"/>
<dbReference type="EMBL" id="AP014940">
    <property type="protein sequence ID" value="BAV98929.1"/>
    <property type="molecule type" value="Genomic_DNA"/>
</dbReference>